<dbReference type="SUPFAM" id="SSF48452">
    <property type="entry name" value="TPR-like"/>
    <property type="match status" value="3"/>
</dbReference>
<dbReference type="PANTHER" id="PTHR10098:SF108">
    <property type="entry name" value="TETRATRICOPEPTIDE REPEAT PROTEIN 28"/>
    <property type="match status" value="1"/>
</dbReference>
<proteinExistence type="predicted"/>
<name>A0A0F9HYT7_9ZZZZ</name>
<reference evidence="1" key="1">
    <citation type="journal article" date="2015" name="Nature">
        <title>Complex archaea that bridge the gap between prokaryotes and eukaryotes.</title>
        <authorList>
            <person name="Spang A."/>
            <person name="Saw J.H."/>
            <person name="Jorgensen S.L."/>
            <person name="Zaremba-Niedzwiedzka K."/>
            <person name="Martijn J."/>
            <person name="Lind A.E."/>
            <person name="van Eijk R."/>
            <person name="Schleper C."/>
            <person name="Guy L."/>
            <person name="Ettema T.J."/>
        </authorList>
    </citation>
    <scope>NUCLEOTIDE SEQUENCE</scope>
</reference>
<dbReference type="Pfam" id="PF13424">
    <property type="entry name" value="TPR_12"/>
    <property type="match status" value="1"/>
</dbReference>
<organism evidence="1">
    <name type="scientific">marine sediment metagenome</name>
    <dbReference type="NCBI Taxonomy" id="412755"/>
    <lineage>
        <taxon>unclassified sequences</taxon>
        <taxon>metagenomes</taxon>
        <taxon>ecological metagenomes</taxon>
    </lineage>
</organism>
<sequence>PNYIHYFLANVIVNRKDYVVTTNFDYMIEKGIQRILESDKHKFIIPVITRENFVSNFRPLDIFKEGGYPLYKIHGSKRNLITGENTGNSLVTTMSALGKDRGIGETFSLESYKKQAIYNLMKNRTLIVMGYSGSDDFDIGPTLQGLPYLSRLIWVEHVQDNTKEIYKVKKNPENIESEQLSQSERILINIASRAEIEVFLVKMKTIDFVKEELWKELLLNVPLQEINEINTHVIPGFKEWTGEEFKNAETPDVKKYMLSCSIYGDLNHEDAIYSNAEKGLKLAEASEDEASQSYFQNHLGLINLKRGKFKDALDYFEKSLAIAEQINNPMKKAISLSNIGQIYMRQNERKLEFKPDKAIENYNKALRLFEAQQDQWGKIVCLNNLAETSLWEGEQQQALKYLMEALFLVQQLGNLEFKATIANNIGGIISTWENLDDSLKQVHDSLNIRQEIGDLRGVADCYRNLGDIFFHQNEYTKALESYNEELEIRGKLQEKSAKAIVLSSIGWVYYRLDRLETALEKHQEALNLNQSTGDILLQAMNLSAIGFLSYLKEDVNIAIINYKDANSLFTNLGIDLKIEETRSCSYGLINKDSKVKEPSKLDSLLSPIVQEGKSVEERRNILTLEKKKPENLKDPSNEAVFLFEEGILFAIEGNMKKARVSLEESYYIGNRLNIEGELFPLFSQVLEYGIIIKPLDIKKTNFSVIYRDDNDISPESIEWLPSMDGRQRHREAMDFFNKGFEDSQNKQHESSIQNFEKALEIYEELGEDDTVNTINEYLFSLKLSMGTSDMSPEEKAKKLTDQMTSMTLKGQQQFKDGDIKGAMKTIKNSILMMRGLGQDEDADVLQELINSMGGLDGKEDKKNELELLEPEKGDFVAAAQNLIDEEEFGDPETNLTHEHSEDYYEMISKLKPVIFMAEKMGDIQGKVDGILVLADLHISGNEKDVAMKYYLKALNSSIILGDSERQGKSQKGIGEIYFSRQDYKSALDRFEIALRIYDEKNLIEEKVPLLNRIGQIYLFREDLDVAAERFEECINIQKNPENLIFMVDATARKGEIYAIQG</sequence>
<dbReference type="Pfam" id="PF13374">
    <property type="entry name" value="TPR_10"/>
    <property type="match status" value="1"/>
</dbReference>
<dbReference type="Pfam" id="PF13289">
    <property type="entry name" value="SIR2_2"/>
    <property type="match status" value="1"/>
</dbReference>
<dbReference type="InterPro" id="IPR019734">
    <property type="entry name" value="TPR_rpt"/>
</dbReference>
<dbReference type="PANTHER" id="PTHR10098">
    <property type="entry name" value="RAPSYN-RELATED"/>
    <property type="match status" value="1"/>
</dbReference>
<comment type="caution">
    <text evidence="1">The sequence shown here is derived from an EMBL/GenBank/DDBJ whole genome shotgun (WGS) entry which is preliminary data.</text>
</comment>
<evidence type="ECO:0008006" key="2">
    <source>
        <dbReference type="Google" id="ProtNLM"/>
    </source>
</evidence>
<feature type="non-terminal residue" evidence="1">
    <location>
        <position position="1"/>
    </location>
</feature>
<dbReference type="InterPro" id="IPR011990">
    <property type="entry name" value="TPR-like_helical_dom_sf"/>
</dbReference>
<protein>
    <recommendedName>
        <fullName evidence="2">SIR2-like domain-containing protein</fullName>
    </recommendedName>
</protein>
<feature type="non-terminal residue" evidence="1">
    <location>
        <position position="1061"/>
    </location>
</feature>
<dbReference type="SMART" id="SM00028">
    <property type="entry name" value="TPR"/>
    <property type="match status" value="8"/>
</dbReference>
<accession>A0A0F9HYT7</accession>
<dbReference type="EMBL" id="LAZR01013788">
    <property type="protein sequence ID" value="KKM20337.1"/>
    <property type="molecule type" value="Genomic_DNA"/>
</dbReference>
<gene>
    <name evidence="1" type="ORF">LCGC14_1646480</name>
</gene>
<evidence type="ECO:0000313" key="1">
    <source>
        <dbReference type="EMBL" id="KKM20337.1"/>
    </source>
</evidence>
<dbReference type="AlphaFoldDB" id="A0A0F9HYT7"/>
<dbReference type="PROSITE" id="PS50005">
    <property type="entry name" value="TPR"/>
    <property type="match status" value="5"/>
</dbReference>
<dbReference type="Gene3D" id="1.25.40.10">
    <property type="entry name" value="Tetratricopeptide repeat domain"/>
    <property type="match status" value="3"/>
</dbReference>